<dbReference type="GO" id="GO:0005938">
    <property type="term" value="C:cell cortex"/>
    <property type="evidence" value="ECO:0007669"/>
    <property type="project" value="TreeGrafter"/>
</dbReference>
<feature type="region of interest" description="Disordered" evidence="2">
    <location>
        <begin position="867"/>
        <end position="1075"/>
    </location>
</feature>
<dbReference type="Pfam" id="PF08580">
    <property type="entry name" value="KAR9"/>
    <property type="match status" value="1"/>
</dbReference>
<feature type="compositionally biased region" description="Low complexity" evidence="2">
    <location>
        <begin position="889"/>
        <end position="899"/>
    </location>
</feature>
<evidence type="ECO:0008006" key="5">
    <source>
        <dbReference type="Google" id="ProtNLM"/>
    </source>
</evidence>
<gene>
    <name evidence="3" type="ORF">yc1106_07376</name>
</gene>
<dbReference type="GO" id="GO:0005816">
    <property type="term" value="C:spindle pole body"/>
    <property type="evidence" value="ECO:0007669"/>
    <property type="project" value="TreeGrafter"/>
</dbReference>
<feature type="region of interest" description="Disordered" evidence="2">
    <location>
        <begin position="774"/>
        <end position="855"/>
    </location>
</feature>
<proteinExistence type="predicted"/>
<feature type="compositionally biased region" description="Pro residues" evidence="2">
    <location>
        <begin position="245"/>
        <end position="276"/>
    </location>
</feature>
<dbReference type="OrthoDB" id="5559380at2759"/>
<feature type="coiled-coil region" evidence="1">
    <location>
        <begin position="589"/>
        <end position="619"/>
    </location>
</feature>
<feature type="compositionally biased region" description="Basic and acidic residues" evidence="2">
    <location>
        <begin position="842"/>
        <end position="855"/>
    </location>
</feature>
<dbReference type="VEuPathDB" id="FungiDB:yc1106_07376"/>
<feature type="compositionally biased region" description="Polar residues" evidence="2">
    <location>
        <begin position="822"/>
        <end position="839"/>
    </location>
</feature>
<dbReference type="GO" id="GO:0051293">
    <property type="term" value="P:establishment of spindle localization"/>
    <property type="evidence" value="ECO:0007669"/>
    <property type="project" value="TreeGrafter"/>
</dbReference>
<feature type="region of interest" description="Disordered" evidence="2">
    <location>
        <begin position="196"/>
        <end position="288"/>
    </location>
</feature>
<feature type="compositionally biased region" description="Low complexity" evidence="2">
    <location>
        <begin position="787"/>
        <end position="799"/>
    </location>
</feature>
<accession>A0A9Q8ZDM1</accession>
<evidence type="ECO:0000313" key="3">
    <source>
        <dbReference type="EMBL" id="USP80102.1"/>
    </source>
</evidence>
<keyword evidence="1" id="KW-0175">Coiled coil</keyword>
<sequence length="1075" mass="116079">MSHPGAPPPVNDSSSPATAVDVPAKTPPAASIAPSTAPSSPKPLRPTPPHLEPTTKLARNVSPGLLARMKFLNQPTDAHATKTTVDVGRIEQDRLRRLDEFRKQRSLDIERRGTAWTGKTTQPTPTLTPLIPQSTGGSVPTLVMEPDFESDRSSVVSTSDKVLPSESEADMELDMQKYRLPDVTKPEKALSQTLAATTTAATPTPTPPPTTLTTTITTPPQEEVAPPPPAPAPAPATEPPATLAPSPPLPSPPLETKPATPPTPPPKDSPPLPPLPLADENEASVLDDNNGIDIESYFARRHYPRAGSIYTLSKASFTNQIQQLTSMKLPPTTIASEITALASPTQAARALHKAANDIRLWISKTKEVLSGLDADDDVEWAAAAGREGLAEVDTAIGKFEQLVNVYIGAIEDLQSRPDIAQLPTRDQVTLVTQMEDIVMSWGEIKKTLKGIKNQVEIAMEWEELWNNVLGEIGAEVENLSRLVFEMEERRHRVISDSVAEAPEKFDIAELENIVEEIPRKQAILNSKRFSMPTLSVLSPVSPIPQIEQENSRLLALFAKLQPLRASLDFLPMRLNTFQMRAKHIFPSACDELHRRREQLEAQEKKLEAEADALREELGEDKWVHSFRQAGSKAVAMYDSCMKSIQRLQQAIDDSDDEKLAARIATYKDKRDHYPPSMRRVLELIDIEMKHRATVNGEILRIQQDVRSKVEDLETVTSNMDAILDDFTARRKLRDSVSTVLSARTEASFAHSNLDTPGSSPASSVVMSRKSSATSSAITPLGAKPRQPSAAASKSAVPVSRRYSSMPQSTSAPPRKSLPSARLNFTPSRAMSGTASSQARAKTPTDKPAVKPRWNSDTHLRDTIIGHNFKPLSLTTPSPFRKDKDTPNVSGRSSAASRSSIPVKSPLGRSAALSPAVSARSTSTSPSLQRPARPLASPMQSPATPAKGKSAVRSTPTSSPQTKTTTPGSSRRVPTVGQDGTSPGGEESPAALRASRPPSSSANRRSSVLFSSKQRTGSASKPAETSPASVPGRATSRLGSVGEGRASRAGETRADSRIGGRQSSQGQNKAIKPVWR</sequence>
<evidence type="ECO:0000256" key="1">
    <source>
        <dbReference type="SAM" id="Coils"/>
    </source>
</evidence>
<dbReference type="GO" id="GO:0030473">
    <property type="term" value="P:nuclear migration along microtubule"/>
    <property type="evidence" value="ECO:0007669"/>
    <property type="project" value="TreeGrafter"/>
</dbReference>
<feature type="compositionally biased region" description="Basic and acidic residues" evidence="2">
    <location>
        <begin position="1044"/>
        <end position="1057"/>
    </location>
</feature>
<feature type="region of interest" description="Disordered" evidence="2">
    <location>
        <begin position="112"/>
        <end position="176"/>
    </location>
</feature>
<dbReference type="EMBL" id="CP089278">
    <property type="protein sequence ID" value="USP80102.1"/>
    <property type="molecule type" value="Genomic_DNA"/>
</dbReference>
<dbReference type="GO" id="GO:0031578">
    <property type="term" value="P:mitotic spindle orientation checkpoint signaling"/>
    <property type="evidence" value="ECO:0007669"/>
    <property type="project" value="TreeGrafter"/>
</dbReference>
<dbReference type="PANTHER" id="PTHR37271:SF1">
    <property type="entry name" value="KARYOGAMY PROTEIN KAR9"/>
    <property type="match status" value="1"/>
</dbReference>
<dbReference type="PANTHER" id="PTHR37271">
    <property type="entry name" value="KARYOGAMY PROTEIN KAR9"/>
    <property type="match status" value="1"/>
</dbReference>
<feature type="compositionally biased region" description="Polar residues" evidence="2">
    <location>
        <begin position="801"/>
        <end position="811"/>
    </location>
</feature>
<feature type="compositionally biased region" description="Pro residues" evidence="2">
    <location>
        <begin position="225"/>
        <end position="238"/>
    </location>
</feature>
<protein>
    <recommendedName>
        <fullName evidence="5">KAR9-domain-containing protein</fullName>
    </recommendedName>
</protein>
<dbReference type="AlphaFoldDB" id="A0A9Q8ZDM1"/>
<feature type="compositionally biased region" description="Low complexity" evidence="2">
    <location>
        <begin position="987"/>
        <end position="1011"/>
    </location>
</feature>
<feature type="compositionally biased region" description="Low complexity" evidence="2">
    <location>
        <begin position="23"/>
        <end position="39"/>
    </location>
</feature>
<feature type="compositionally biased region" description="Pro residues" evidence="2">
    <location>
        <begin position="1"/>
        <end position="10"/>
    </location>
</feature>
<dbReference type="InterPro" id="IPR013889">
    <property type="entry name" value="Karyogamy_KAR9"/>
</dbReference>
<feature type="region of interest" description="Disordered" evidence="2">
    <location>
        <begin position="1"/>
        <end position="62"/>
    </location>
</feature>
<name>A0A9Q8ZDM1_CURCL</name>
<evidence type="ECO:0000256" key="2">
    <source>
        <dbReference type="SAM" id="MobiDB-lite"/>
    </source>
</evidence>
<organism evidence="3 4">
    <name type="scientific">Curvularia clavata</name>
    <dbReference type="NCBI Taxonomy" id="95742"/>
    <lineage>
        <taxon>Eukaryota</taxon>
        <taxon>Fungi</taxon>
        <taxon>Dikarya</taxon>
        <taxon>Ascomycota</taxon>
        <taxon>Pezizomycotina</taxon>
        <taxon>Dothideomycetes</taxon>
        <taxon>Pleosporomycetidae</taxon>
        <taxon>Pleosporales</taxon>
        <taxon>Pleosporineae</taxon>
        <taxon>Pleosporaceae</taxon>
        <taxon>Curvularia</taxon>
    </lineage>
</organism>
<feature type="compositionally biased region" description="Low complexity" evidence="2">
    <location>
        <begin position="953"/>
        <end position="969"/>
    </location>
</feature>
<evidence type="ECO:0000313" key="4">
    <source>
        <dbReference type="Proteomes" id="UP001056012"/>
    </source>
</evidence>
<feature type="compositionally biased region" description="Pro residues" evidence="2">
    <location>
        <begin position="40"/>
        <end position="51"/>
    </location>
</feature>
<keyword evidence="4" id="KW-1185">Reference proteome</keyword>
<dbReference type="Proteomes" id="UP001056012">
    <property type="component" value="Chromosome 5"/>
</dbReference>
<dbReference type="GO" id="GO:0043332">
    <property type="term" value="C:mating projection tip"/>
    <property type="evidence" value="ECO:0007669"/>
    <property type="project" value="TreeGrafter"/>
</dbReference>
<feature type="compositionally biased region" description="Low complexity" evidence="2">
    <location>
        <begin position="211"/>
        <end position="224"/>
    </location>
</feature>
<reference evidence="3" key="1">
    <citation type="submission" date="2021-12" db="EMBL/GenBank/DDBJ databases">
        <title>Curvularia clavata genome.</title>
        <authorList>
            <person name="Cao Y."/>
        </authorList>
    </citation>
    <scope>NUCLEOTIDE SEQUENCE</scope>
    <source>
        <strain evidence="3">Yc1106</strain>
    </source>
</reference>
<feature type="compositionally biased region" description="Low complexity" evidence="2">
    <location>
        <begin position="120"/>
        <end position="135"/>
    </location>
</feature>
<feature type="compositionally biased region" description="Polar residues" evidence="2">
    <location>
        <begin position="918"/>
        <end position="927"/>
    </location>
</feature>